<name>A0ABW7H9M9_9BURK</name>
<proteinExistence type="predicted"/>
<dbReference type="Gene3D" id="2.120.10.30">
    <property type="entry name" value="TolB, C-terminal domain"/>
    <property type="match status" value="1"/>
</dbReference>
<sequence length="409" mass="43455">MPRFRQCLQGLALLFAAYAGAATAAGREAADLEALQADSAIPMRAEPGVVVSPRGLAYAYARRDTLTSAAAGDSRLVFVAQPLTASVAVLDRFTGQQLGQLPAPPGGWLLPFSLRVPREGHVVVLDSGGFPSPTAPSVPRVYDYNVFYNPHTLQLRATLERVVRFDGLPVVFAEDVEVTSSGNYVVSESIVGALWVIKPDGSIAPGLFPSDGQPIATLAPCAFTPTTVGGLPFTTAGNFAPGVVGLAERRGQLYFSTTCHGGVYRVPMASLLDATRSPAARAADIQPVSPRAAGTASETLHGLAFDRARPGDDALYAADSLQLRIVRIDTRDGSRRVVASDATLFNFPSKLQFLPPVNGLAPLLVASDQEHRLKLINAALQDDQLQPPWLITKVFVGAPFGFHHAPDRR</sequence>
<dbReference type="SUPFAM" id="SSF63829">
    <property type="entry name" value="Calcium-dependent phosphotriesterase"/>
    <property type="match status" value="1"/>
</dbReference>
<protein>
    <submittedName>
        <fullName evidence="2">Uncharacterized protein</fullName>
    </submittedName>
</protein>
<accession>A0ABW7H9M9</accession>
<evidence type="ECO:0000256" key="1">
    <source>
        <dbReference type="SAM" id="SignalP"/>
    </source>
</evidence>
<evidence type="ECO:0000313" key="3">
    <source>
        <dbReference type="Proteomes" id="UP001606134"/>
    </source>
</evidence>
<organism evidence="2 3">
    <name type="scientific">Pelomonas candidula</name>
    <dbReference type="NCBI Taxonomy" id="3299025"/>
    <lineage>
        <taxon>Bacteria</taxon>
        <taxon>Pseudomonadati</taxon>
        <taxon>Pseudomonadota</taxon>
        <taxon>Betaproteobacteria</taxon>
        <taxon>Burkholderiales</taxon>
        <taxon>Sphaerotilaceae</taxon>
        <taxon>Roseateles</taxon>
    </lineage>
</organism>
<gene>
    <name evidence="2" type="ORF">ACG04R_07570</name>
</gene>
<comment type="caution">
    <text evidence="2">The sequence shown here is derived from an EMBL/GenBank/DDBJ whole genome shotgun (WGS) entry which is preliminary data.</text>
</comment>
<dbReference type="RefSeq" id="WP_394407673.1">
    <property type="nucleotide sequence ID" value="NZ_JBIGIC010000003.1"/>
</dbReference>
<reference evidence="2 3" key="1">
    <citation type="submission" date="2024-08" db="EMBL/GenBank/DDBJ databases">
        <authorList>
            <person name="Lu H."/>
        </authorList>
    </citation>
    <scope>NUCLEOTIDE SEQUENCE [LARGE SCALE GENOMIC DNA]</scope>
    <source>
        <strain evidence="2 3">BYS78W</strain>
    </source>
</reference>
<feature type="chain" id="PRO_5045655950" evidence="1">
    <location>
        <begin position="22"/>
        <end position="409"/>
    </location>
</feature>
<keyword evidence="1" id="KW-0732">Signal</keyword>
<dbReference type="EMBL" id="JBIGIC010000003">
    <property type="protein sequence ID" value="MFG6486522.1"/>
    <property type="molecule type" value="Genomic_DNA"/>
</dbReference>
<dbReference type="InterPro" id="IPR011042">
    <property type="entry name" value="6-blade_b-propeller_TolB-like"/>
</dbReference>
<keyword evidence="3" id="KW-1185">Reference proteome</keyword>
<evidence type="ECO:0000313" key="2">
    <source>
        <dbReference type="EMBL" id="MFG6486522.1"/>
    </source>
</evidence>
<feature type="signal peptide" evidence="1">
    <location>
        <begin position="1"/>
        <end position="21"/>
    </location>
</feature>
<dbReference type="Proteomes" id="UP001606134">
    <property type="component" value="Unassembled WGS sequence"/>
</dbReference>